<dbReference type="PANTHER" id="PTHR24148:SF64">
    <property type="entry name" value="HETEROKARYON INCOMPATIBILITY DOMAIN-CONTAINING PROTEIN"/>
    <property type="match status" value="1"/>
</dbReference>
<evidence type="ECO:0000313" key="4">
    <source>
        <dbReference type="Proteomes" id="UP001303473"/>
    </source>
</evidence>
<dbReference type="Proteomes" id="UP001303473">
    <property type="component" value="Unassembled WGS sequence"/>
</dbReference>
<name>A0AAN6NDJ0_9PEZI</name>
<proteinExistence type="predicted"/>
<gene>
    <name evidence="3" type="ORF">QBC46DRAFT_307545</name>
</gene>
<keyword evidence="4" id="KW-1185">Reference proteome</keyword>
<comment type="caution">
    <text evidence="3">The sequence shown here is derived from an EMBL/GenBank/DDBJ whole genome shotgun (WGS) entry which is preliminary data.</text>
</comment>
<evidence type="ECO:0000259" key="2">
    <source>
        <dbReference type="Pfam" id="PF06985"/>
    </source>
</evidence>
<accession>A0AAN6NDJ0</accession>
<evidence type="ECO:0000313" key="3">
    <source>
        <dbReference type="EMBL" id="KAK3943226.1"/>
    </source>
</evidence>
<feature type="domain" description="Heterokaryon incompatibility" evidence="2">
    <location>
        <begin position="34"/>
        <end position="190"/>
    </location>
</feature>
<feature type="compositionally biased region" description="Polar residues" evidence="1">
    <location>
        <begin position="649"/>
        <end position="661"/>
    </location>
</feature>
<organism evidence="3 4">
    <name type="scientific">Diplogelasinospora grovesii</name>
    <dbReference type="NCBI Taxonomy" id="303347"/>
    <lineage>
        <taxon>Eukaryota</taxon>
        <taxon>Fungi</taxon>
        <taxon>Dikarya</taxon>
        <taxon>Ascomycota</taxon>
        <taxon>Pezizomycotina</taxon>
        <taxon>Sordariomycetes</taxon>
        <taxon>Sordariomycetidae</taxon>
        <taxon>Sordariales</taxon>
        <taxon>Diplogelasinosporaceae</taxon>
        <taxon>Diplogelasinospora</taxon>
    </lineage>
</organism>
<protein>
    <submittedName>
        <fullName evidence="3">Heterokaryon incompatibility protein-domain-containing protein</fullName>
    </submittedName>
</protein>
<dbReference type="AlphaFoldDB" id="A0AAN6NDJ0"/>
<dbReference type="InterPro" id="IPR010730">
    <property type="entry name" value="HET"/>
</dbReference>
<evidence type="ECO:0000256" key="1">
    <source>
        <dbReference type="SAM" id="MobiDB-lite"/>
    </source>
</evidence>
<reference evidence="4" key="1">
    <citation type="journal article" date="2023" name="Mol. Phylogenet. Evol.">
        <title>Genome-scale phylogeny and comparative genomics of the fungal order Sordariales.</title>
        <authorList>
            <person name="Hensen N."/>
            <person name="Bonometti L."/>
            <person name="Westerberg I."/>
            <person name="Brannstrom I.O."/>
            <person name="Guillou S."/>
            <person name="Cros-Aarteil S."/>
            <person name="Calhoun S."/>
            <person name="Haridas S."/>
            <person name="Kuo A."/>
            <person name="Mondo S."/>
            <person name="Pangilinan J."/>
            <person name="Riley R."/>
            <person name="LaButti K."/>
            <person name="Andreopoulos B."/>
            <person name="Lipzen A."/>
            <person name="Chen C."/>
            <person name="Yan M."/>
            <person name="Daum C."/>
            <person name="Ng V."/>
            <person name="Clum A."/>
            <person name="Steindorff A."/>
            <person name="Ohm R.A."/>
            <person name="Martin F."/>
            <person name="Silar P."/>
            <person name="Natvig D.O."/>
            <person name="Lalanne C."/>
            <person name="Gautier V."/>
            <person name="Ament-Velasquez S.L."/>
            <person name="Kruys A."/>
            <person name="Hutchinson M.I."/>
            <person name="Powell A.J."/>
            <person name="Barry K."/>
            <person name="Miller A.N."/>
            <person name="Grigoriev I.V."/>
            <person name="Debuchy R."/>
            <person name="Gladieux P."/>
            <person name="Hiltunen Thoren M."/>
            <person name="Johannesson H."/>
        </authorList>
    </citation>
    <scope>NUCLEOTIDE SEQUENCE [LARGE SCALE GENOMIC DNA]</scope>
    <source>
        <strain evidence="4">CBS 340.73</strain>
    </source>
</reference>
<feature type="region of interest" description="Disordered" evidence="1">
    <location>
        <begin position="635"/>
        <end position="661"/>
    </location>
</feature>
<sequence>MPPFPAGSTQVSSFRLIRQSWLQRGNSDRPCTHFVAVSYCWPQDQNDQSQGRYEIREIDGRTRRKNRAPEGIIDRAVAFARESGCRFIWIDQECIDQENAEEKGLAVASMDLVYSRAHRSVALLDSVIHPETHLHGLSALCEWDQLRRKQPKLIGSRVEFYIWSQAEQIVSLLEMVSHEKWSTRAWVLQEAFSAGSHMSLLLRKPADLPPITGLDPDLVRLDLSMTEIALDMDTFARCVDWARELFTQRAPLYAREADPTIDAFAQRNRDRICNLFDRLRVQFASPPSQAERAITSTYRLGYPKRSCNAAAALSFLRHRENSVISDRASIFANLCDYDYRLDMAEVCRRDYPLSACILALSILNGDYSLLIPEVYKTVGDDGNGIDTAFQRIFPSQARLQQVDYFVPNPATLIPPQVKHHFSVPRQHALAFPACLWKVHKALDVEFLRERHGRTWTLIMFYTAYFGKVEQGGQAVTDFIRPWVAFFNNGAEHPVTFNEVKAIVSQISNSPDAWKPPYDVRALKIETFALHCCVLLDLILALRDQNELGLADAVWNSIQALTWPIDGPFKGEDDVPASVAEFPAAMPVSLGLLTIDTLFTFDHGRQGKDNWLQSWLVGRVMTTGKLWYGNLVQTSGDDEWPASSPEETTEPVQQESSTEPLETASKTLAGKGRYYKQLVTSMLTHKIMNVVVEEAGHKPDRNLFTDDPGGYLHLILSTQTSKQERKLRLRDSRAFFDVDEPCLVATPYNTRMDMLPRPDTRAMSVSWVVRPLQISSPEQRPEDYREPGRVNIDEAFQFVRAVRGMWAVGLQFQAMTRYAVSFTNEDDKGS</sequence>
<dbReference type="EMBL" id="MU853767">
    <property type="protein sequence ID" value="KAK3943226.1"/>
    <property type="molecule type" value="Genomic_DNA"/>
</dbReference>
<dbReference type="Pfam" id="PF06985">
    <property type="entry name" value="HET"/>
    <property type="match status" value="1"/>
</dbReference>
<dbReference type="PANTHER" id="PTHR24148">
    <property type="entry name" value="ANKYRIN REPEAT DOMAIN-CONTAINING PROTEIN 39 HOMOLOG-RELATED"/>
    <property type="match status" value="1"/>
</dbReference>
<dbReference type="InterPro" id="IPR052895">
    <property type="entry name" value="HetReg/Transcr_Mod"/>
</dbReference>